<proteinExistence type="predicted"/>
<evidence type="ECO:0000256" key="1">
    <source>
        <dbReference type="SAM" id="MobiDB-lite"/>
    </source>
</evidence>
<dbReference type="EMBL" id="BARU01009641">
    <property type="protein sequence ID" value="GAH39726.1"/>
    <property type="molecule type" value="Genomic_DNA"/>
</dbReference>
<gene>
    <name evidence="2" type="ORF">S03H2_18572</name>
</gene>
<feature type="region of interest" description="Disordered" evidence="1">
    <location>
        <begin position="59"/>
        <end position="84"/>
    </location>
</feature>
<dbReference type="AlphaFoldDB" id="X1F261"/>
<name>X1F261_9ZZZZ</name>
<sequence>KKNGPTLIELAQEMLAEVAQWLPERRFHCHCDGFYASLAGRDIPNTHITSRMRRDANIYDLLDKKRKKTRGRPRKKGKKLSSPNKNILRLQSLFLTANNVYMVSA</sequence>
<evidence type="ECO:0008006" key="3">
    <source>
        <dbReference type="Google" id="ProtNLM"/>
    </source>
</evidence>
<evidence type="ECO:0000313" key="2">
    <source>
        <dbReference type="EMBL" id="GAH39726.1"/>
    </source>
</evidence>
<organism evidence="2">
    <name type="scientific">marine sediment metagenome</name>
    <dbReference type="NCBI Taxonomy" id="412755"/>
    <lineage>
        <taxon>unclassified sequences</taxon>
        <taxon>metagenomes</taxon>
        <taxon>ecological metagenomes</taxon>
    </lineage>
</organism>
<protein>
    <recommendedName>
        <fullName evidence="3">Transposase IS701-like DDE domain-containing protein</fullName>
    </recommendedName>
</protein>
<comment type="caution">
    <text evidence="2">The sequence shown here is derived from an EMBL/GenBank/DDBJ whole genome shotgun (WGS) entry which is preliminary data.</text>
</comment>
<reference evidence="2" key="1">
    <citation type="journal article" date="2014" name="Front. Microbiol.">
        <title>High frequency of phylogenetically diverse reductive dehalogenase-homologous genes in deep subseafloor sedimentary metagenomes.</title>
        <authorList>
            <person name="Kawai M."/>
            <person name="Futagami T."/>
            <person name="Toyoda A."/>
            <person name="Takaki Y."/>
            <person name="Nishi S."/>
            <person name="Hori S."/>
            <person name="Arai W."/>
            <person name="Tsubouchi T."/>
            <person name="Morono Y."/>
            <person name="Uchiyama I."/>
            <person name="Ito T."/>
            <person name="Fujiyama A."/>
            <person name="Inagaki F."/>
            <person name="Takami H."/>
        </authorList>
    </citation>
    <scope>NUCLEOTIDE SEQUENCE</scope>
    <source>
        <strain evidence="2">Expedition CK06-06</strain>
    </source>
</reference>
<feature type="compositionally biased region" description="Basic residues" evidence="1">
    <location>
        <begin position="64"/>
        <end position="79"/>
    </location>
</feature>
<accession>X1F261</accession>
<feature type="non-terminal residue" evidence="2">
    <location>
        <position position="1"/>
    </location>
</feature>